<accession>A0A0P1FC24</accession>
<evidence type="ECO:0000313" key="8">
    <source>
        <dbReference type="Proteomes" id="UP000054823"/>
    </source>
</evidence>
<keyword evidence="2 5" id="KW-0812">Transmembrane</keyword>
<dbReference type="RefSeq" id="WP_058240349.1">
    <property type="nucleotide sequence ID" value="NZ_CYPW01000027.1"/>
</dbReference>
<comment type="subcellular location">
    <subcellularLocation>
        <location evidence="5">Cell inner membrane</location>
        <topology evidence="5">Multi-pass membrane protein</topology>
    </subcellularLocation>
    <subcellularLocation>
        <location evidence="1">Membrane</location>
        <topology evidence="1">Multi-pass membrane protein</topology>
    </subcellularLocation>
</comment>
<evidence type="ECO:0000256" key="1">
    <source>
        <dbReference type="ARBA" id="ARBA00004141"/>
    </source>
</evidence>
<evidence type="ECO:0000256" key="5">
    <source>
        <dbReference type="RuleBase" id="RU361157"/>
    </source>
</evidence>
<dbReference type="GO" id="GO:0043190">
    <property type="term" value="C:ATP-binding cassette (ABC) transporter complex"/>
    <property type="evidence" value="ECO:0007669"/>
    <property type="project" value="InterPro"/>
</dbReference>
<feature type="transmembrane region" description="Helical" evidence="5">
    <location>
        <begin position="46"/>
        <end position="64"/>
    </location>
</feature>
<feature type="transmembrane region" description="Helical" evidence="5">
    <location>
        <begin position="188"/>
        <end position="210"/>
    </location>
</feature>
<dbReference type="Pfam" id="PF01061">
    <property type="entry name" value="ABC2_membrane"/>
    <property type="match status" value="1"/>
</dbReference>
<dbReference type="Proteomes" id="UP000054823">
    <property type="component" value="Unassembled WGS sequence"/>
</dbReference>
<dbReference type="EMBL" id="CYPW01000027">
    <property type="protein sequence ID" value="CUH53163.1"/>
    <property type="molecule type" value="Genomic_DNA"/>
</dbReference>
<feature type="domain" description="ABC transmembrane type-2" evidence="6">
    <location>
        <begin position="40"/>
        <end position="269"/>
    </location>
</feature>
<evidence type="ECO:0000256" key="3">
    <source>
        <dbReference type="ARBA" id="ARBA00022989"/>
    </source>
</evidence>
<dbReference type="InterPro" id="IPR000412">
    <property type="entry name" value="ABC_2_transport"/>
</dbReference>
<evidence type="ECO:0000256" key="2">
    <source>
        <dbReference type="ARBA" id="ARBA00022692"/>
    </source>
</evidence>
<evidence type="ECO:0000313" key="7">
    <source>
        <dbReference type="EMBL" id="CUH53163.1"/>
    </source>
</evidence>
<gene>
    <name evidence="7" type="primary">yadH_2</name>
    <name evidence="7" type="ORF">SHM7688_02615</name>
</gene>
<feature type="transmembrane region" description="Helical" evidence="5">
    <location>
        <begin position="124"/>
        <end position="151"/>
    </location>
</feature>
<dbReference type="GO" id="GO:0140359">
    <property type="term" value="F:ABC-type transporter activity"/>
    <property type="evidence" value="ECO:0007669"/>
    <property type="project" value="InterPro"/>
</dbReference>
<keyword evidence="5" id="KW-0813">Transport</keyword>
<name>A0A0P1FC24_9RHOB</name>
<proteinExistence type="inferred from homology"/>
<dbReference type="InterPro" id="IPR013525">
    <property type="entry name" value="ABC2_TM"/>
</dbReference>
<dbReference type="STRING" id="321267.SHM7688_02615"/>
<feature type="transmembrane region" description="Helical" evidence="5">
    <location>
        <begin position="76"/>
        <end position="94"/>
    </location>
</feature>
<feature type="transmembrane region" description="Helical" evidence="5">
    <location>
        <begin position="158"/>
        <end position="182"/>
    </location>
</feature>
<dbReference type="PROSITE" id="PS51012">
    <property type="entry name" value="ABC_TM2"/>
    <property type="match status" value="1"/>
</dbReference>
<keyword evidence="3 5" id="KW-1133">Transmembrane helix</keyword>
<dbReference type="PANTHER" id="PTHR43332">
    <property type="entry name" value="INNER MEMBRANE TRANSPORT PERMEASE YADH-RELATED"/>
    <property type="match status" value="1"/>
</dbReference>
<protein>
    <recommendedName>
        <fullName evidence="5">Transport permease protein</fullName>
    </recommendedName>
</protein>
<keyword evidence="4 5" id="KW-0472">Membrane</keyword>
<comment type="similarity">
    <text evidence="5">Belongs to the ABC-2 integral membrane protein family.</text>
</comment>
<feature type="transmembrane region" description="Helical" evidence="5">
    <location>
        <begin position="245"/>
        <end position="266"/>
    </location>
</feature>
<evidence type="ECO:0000259" key="6">
    <source>
        <dbReference type="PROSITE" id="PS51012"/>
    </source>
</evidence>
<dbReference type="PANTHER" id="PTHR43332:SF2">
    <property type="entry name" value="INNER MEMBRANE TRANSPORT PERMEASE YADH"/>
    <property type="match status" value="1"/>
</dbReference>
<keyword evidence="8" id="KW-1185">Reference proteome</keyword>
<dbReference type="AlphaFoldDB" id="A0A0P1FC24"/>
<dbReference type="PIRSF" id="PIRSF006648">
    <property type="entry name" value="DrrB"/>
    <property type="match status" value="1"/>
</dbReference>
<reference evidence="7 8" key="1">
    <citation type="submission" date="2015-09" db="EMBL/GenBank/DDBJ databases">
        <authorList>
            <consortium name="Swine Surveillance"/>
        </authorList>
    </citation>
    <scope>NUCLEOTIDE SEQUENCE [LARGE SCALE GENOMIC DNA]</scope>
    <source>
        <strain evidence="7 8">CECT 7688</strain>
    </source>
</reference>
<keyword evidence="5" id="KW-1003">Cell membrane</keyword>
<dbReference type="InterPro" id="IPR052522">
    <property type="entry name" value="ABC-2_transport_permease"/>
</dbReference>
<dbReference type="PRINTS" id="PR00164">
    <property type="entry name" value="ABC2TRNSPORT"/>
</dbReference>
<dbReference type="InterPro" id="IPR047817">
    <property type="entry name" value="ABC2_TM_bact-type"/>
</dbReference>
<sequence length="274" mass="29215">MQKPASGHDHQLQMGVRRFGRVNWLGLATLARREVLRFATVWTQTLLAPLVTAGLFLLIFSIAIGPSRSDVMGVPFLTFLIPGITMMTVIQNAFANTSSSLVIAKVQGNIVDTLMPPLAPLEMVLGYLAGAVARGLFVACAISFAIALVLGQGIAHPLWALAFVVLGGAMMGAVGIVAGIFANKFDQMAAITNFIVTPLAFLSGTFYSVTALPDVLRGITRFNPIFYLIDGARYGMIGVSDSSPYLGLMVVSGVTAALCAVAWWMLKTGYRLKN</sequence>
<evidence type="ECO:0000256" key="4">
    <source>
        <dbReference type="ARBA" id="ARBA00023136"/>
    </source>
</evidence>
<organism evidence="7 8">
    <name type="scientific">Shimia marina</name>
    <dbReference type="NCBI Taxonomy" id="321267"/>
    <lineage>
        <taxon>Bacteria</taxon>
        <taxon>Pseudomonadati</taxon>
        <taxon>Pseudomonadota</taxon>
        <taxon>Alphaproteobacteria</taxon>
        <taxon>Rhodobacterales</taxon>
        <taxon>Roseobacteraceae</taxon>
    </lineage>
</organism>